<dbReference type="GeneID" id="83219488"/>
<sequence>MVTNLITLITKATRHKELLFILLAGHIYRLGYRGERPFPSIGGVTYEGHLSSLVKHSGHGNKAQGLLFLLFDEAIRCDAAIIFDPLAYGPACFSSWRSSLRYDTWLWHQDAADHALVLLPLWWQQHHNEDLAYCTLYPTKNDTYGTAMALRKALTSQTTQLLWLQLRRSIPMASRMDYHKGPLDTGGIYHLN</sequence>
<proteinExistence type="predicted"/>
<accession>A0AAD7URU4</accession>
<name>A0AAD7URU4_9FUNG</name>
<dbReference type="RefSeq" id="XP_058337201.1">
    <property type="nucleotide sequence ID" value="XM_058492047.1"/>
</dbReference>
<keyword evidence="2" id="KW-1185">Reference proteome</keyword>
<evidence type="ECO:0000313" key="2">
    <source>
        <dbReference type="Proteomes" id="UP001234581"/>
    </source>
</evidence>
<dbReference type="EMBL" id="JARTCD010000111">
    <property type="protein sequence ID" value="KAJ8652287.1"/>
    <property type="molecule type" value="Genomic_DNA"/>
</dbReference>
<comment type="caution">
    <text evidence="1">The sequence shown here is derived from an EMBL/GenBank/DDBJ whole genome shotgun (WGS) entry which is preliminary data.</text>
</comment>
<dbReference type="AlphaFoldDB" id="A0AAD7URU4"/>
<gene>
    <name evidence="1" type="ORF">O0I10_012101</name>
</gene>
<organism evidence="1 2">
    <name type="scientific">Lichtheimia ornata</name>
    <dbReference type="NCBI Taxonomy" id="688661"/>
    <lineage>
        <taxon>Eukaryota</taxon>
        <taxon>Fungi</taxon>
        <taxon>Fungi incertae sedis</taxon>
        <taxon>Mucoromycota</taxon>
        <taxon>Mucoromycotina</taxon>
        <taxon>Mucoromycetes</taxon>
        <taxon>Mucorales</taxon>
        <taxon>Lichtheimiaceae</taxon>
        <taxon>Lichtheimia</taxon>
    </lineage>
</organism>
<protein>
    <submittedName>
        <fullName evidence="1">Uncharacterized protein</fullName>
    </submittedName>
</protein>
<dbReference type="Proteomes" id="UP001234581">
    <property type="component" value="Unassembled WGS sequence"/>
</dbReference>
<reference evidence="1 2" key="1">
    <citation type="submission" date="2023-03" db="EMBL/GenBank/DDBJ databases">
        <title>Genome sequence of Lichtheimia ornata CBS 291.66.</title>
        <authorList>
            <person name="Mohabir J.T."/>
            <person name="Shea T.P."/>
            <person name="Kurbessoian T."/>
            <person name="Berby B."/>
            <person name="Fontaine J."/>
            <person name="Livny J."/>
            <person name="Gnirke A."/>
            <person name="Stajich J.E."/>
            <person name="Cuomo C.A."/>
        </authorList>
    </citation>
    <scope>NUCLEOTIDE SEQUENCE [LARGE SCALE GENOMIC DNA]</scope>
    <source>
        <strain evidence="1">CBS 291.66</strain>
    </source>
</reference>
<evidence type="ECO:0000313" key="1">
    <source>
        <dbReference type="EMBL" id="KAJ8652287.1"/>
    </source>
</evidence>